<protein>
    <submittedName>
        <fullName evidence="1">Uncharacterized protein</fullName>
    </submittedName>
</protein>
<name>A0A5B7FX25_PORTR</name>
<evidence type="ECO:0000313" key="1">
    <source>
        <dbReference type="EMBL" id="MPC51152.1"/>
    </source>
</evidence>
<keyword evidence="2" id="KW-1185">Reference proteome</keyword>
<reference evidence="1 2" key="1">
    <citation type="submission" date="2019-05" db="EMBL/GenBank/DDBJ databases">
        <title>Another draft genome of Portunus trituberculatus and its Hox gene families provides insights of decapod evolution.</title>
        <authorList>
            <person name="Jeong J.-H."/>
            <person name="Song I."/>
            <person name="Kim S."/>
            <person name="Choi T."/>
            <person name="Kim D."/>
            <person name="Ryu S."/>
            <person name="Kim W."/>
        </authorList>
    </citation>
    <scope>NUCLEOTIDE SEQUENCE [LARGE SCALE GENOMIC DNA]</scope>
    <source>
        <tissue evidence="1">Muscle</tissue>
    </source>
</reference>
<sequence>MSKPSIMSILSDPVCQTLQLGSQTRQCSKPVSPRCCIAPSCRSAYLIRIQCLQYFCMERTNTTQVFPCILSSSV</sequence>
<proteinExistence type="predicted"/>
<comment type="caution">
    <text evidence="1">The sequence shown here is derived from an EMBL/GenBank/DDBJ whole genome shotgun (WGS) entry which is preliminary data.</text>
</comment>
<dbReference type="Proteomes" id="UP000324222">
    <property type="component" value="Unassembled WGS sequence"/>
</dbReference>
<gene>
    <name evidence="1" type="ORF">E2C01_044992</name>
</gene>
<dbReference type="EMBL" id="VSRR010009985">
    <property type="protein sequence ID" value="MPC51152.1"/>
    <property type="molecule type" value="Genomic_DNA"/>
</dbReference>
<accession>A0A5B7FX25</accession>
<evidence type="ECO:0000313" key="2">
    <source>
        <dbReference type="Proteomes" id="UP000324222"/>
    </source>
</evidence>
<organism evidence="1 2">
    <name type="scientific">Portunus trituberculatus</name>
    <name type="common">Swimming crab</name>
    <name type="synonym">Neptunus trituberculatus</name>
    <dbReference type="NCBI Taxonomy" id="210409"/>
    <lineage>
        <taxon>Eukaryota</taxon>
        <taxon>Metazoa</taxon>
        <taxon>Ecdysozoa</taxon>
        <taxon>Arthropoda</taxon>
        <taxon>Crustacea</taxon>
        <taxon>Multicrustacea</taxon>
        <taxon>Malacostraca</taxon>
        <taxon>Eumalacostraca</taxon>
        <taxon>Eucarida</taxon>
        <taxon>Decapoda</taxon>
        <taxon>Pleocyemata</taxon>
        <taxon>Brachyura</taxon>
        <taxon>Eubrachyura</taxon>
        <taxon>Portunoidea</taxon>
        <taxon>Portunidae</taxon>
        <taxon>Portuninae</taxon>
        <taxon>Portunus</taxon>
    </lineage>
</organism>
<dbReference type="AlphaFoldDB" id="A0A5B7FX25"/>